<dbReference type="AlphaFoldDB" id="B9XBQ9"/>
<feature type="domain" description="DUF6268" evidence="2">
    <location>
        <begin position="122"/>
        <end position="298"/>
    </location>
</feature>
<evidence type="ECO:0000313" key="4">
    <source>
        <dbReference type="Proteomes" id="UP000003688"/>
    </source>
</evidence>
<dbReference type="InterPro" id="IPR046235">
    <property type="entry name" value="DUF6268"/>
</dbReference>
<proteinExistence type="predicted"/>
<keyword evidence="4" id="KW-1185">Reference proteome</keyword>
<evidence type="ECO:0000313" key="3">
    <source>
        <dbReference type="EMBL" id="EEF62944.1"/>
    </source>
</evidence>
<feature type="chain" id="PRO_5002894268" description="DUF6268 domain-containing protein" evidence="1">
    <location>
        <begin position="24"/>
        <end position="319"/>
    </location>
</feature>
<dbReference type="SUPFAM" id="SSF56925">
    <property type="entry name" value="OMPA-like"/>
    <property type="match status" value="1"/>
</dbReference>
<dbReference type="Proteomes" id="UP000003688">
    <property type="component" value="Unassembled WGS sequence"/>
</dbReference>
<gene>
    <name evidence="3" type="ORF">Cflav_PD5579</name>
</gene>
<name>B9XBQ9_PEDPL</name>
<dbReference type="EMBL" id="ABOX02000003">
    <property type="protein sequence ID" value="EEF62944.1"/>
    <property type="molecule type" value="Genomic_DNA"/>
</dbReference>
<accession>B9XBQ9</accession>
<comment type="caution">
    <text evidence="3">The sequence shown here is derived from an EMBL/GenBank/DDBJ whole genome shotgun (WGS) entry which is preliminary data.</text>
</comment>
<protein>
    <recommendedName>
        <fullName evidence="2">DUF6268 domain-containing protein</fullName>
    </recommendedName>
</protein>
<keyword evidence="1" id="KW-0732">Signal</keyword>
<sequence precursor="true">MKKRTLVSTTVLTFCVSLAPSFAAELESPTTKPSDTPGGDVSSNLPKLERIGGPLRLNAYVNSSYVAAGNVKFLGFNFGSSDAASASLVVNTDIPINDEWFIPAGLVSDNFFLGTDTFAPVPERINTLRFSTGAGYKLNDQWTIVGTLSPLLYNLEQINSNDIGLAGAGYATYKFSPDLVFTFGLVINPDGEWPVFPIGGLIWNINKDFGLDLTLPKPRFVYHANPNLNLYVGGELKATTFRTTDQIAKQIGTAAFNNALGTYRDFHVGVGVEYKITPGVGLYLDGGYSVGREINYTRIDETVKFDPAPYVQGAVRCRF</sequence>
<evidence type="ECO:0000256" key="1">
    <source>
        <dbReference type="SAM" id="SignalP"/>
    </source>
</evidence>
<dbReference type="RefSeq" id="WP_007413257.1">
    <property type="nucleotide sequence ID" value="NZ_ABOX02000003.1"/>
</dbReference>
<dbReference type="Pfam" id="PF19783">
    <property type="entry name" value="DUF6268"/>
    <property type="match status" value="1"/>
</dbReference>
<evidence type="ECO:0000259" key="2">
    <source>
        <dbReference type="Pfam" id="PF19783"/>
    </source>
</evidence>
<feature type="signal peptide" evidence="1">
    <location>
        <begin position="1"/>
        <end position="23"/>
    </location>
</feature>
<organism evidence="3 4">
    <name type="scientific">Pedosphaera parvula (strain Ellin514)</name>
    <dbReference type="NCBI Taxonomy" id="320771"/>
    <lineage>
        <taxon>Bacteria</taxon>
        <taxon>Pseudomonadati</taxon>
        <taxon>Verrucomicrobiota</taxon>
        <taxon>Pedosphaerae</taxon>
        <taxon>Pedosphaerales</taxon>
        <taxon>Pedosphaeraceae</taxon>
        <taxon>Pedosphaera</taxon>
    </lineage>
</organism>
<dbReference type="InterPro" id="IPR011250">
    <property type="entry name" value="OMP/PagP_B-barrel"/>
</dbReference>
<dbReference type="OrthoDB" id="190435at2"/>
<reference evidence="3 4" key="1">
    <citation type="journal article" date="2011" name="J. Bacteriol.">
        <title>Genome sequence of 'Pedosphaera parvula' Ellin514, an aerobic Verrucomicrobial isolate from pasture soil.</title>
        <authorList>
            <person name="Kant R."/>
            <person name="van Passel M.W."/>
            <person name="Sangwan P."/>
            <person name="Palva A."/>
            <person name="Lucas S."/>
            <person name="Copeland A."/>
            <person name="Lapidus A."/>
            <person name="Glavina Del Rio T."/>
            <person name="Dalin E."/>
            <person name="Tice H."/>
            <person name="Bruce D."/>
            <person name="Goodwin L."/>
            <person name="Pitluck S."/>
            <person name="Chertkov O."/>
            <person name="Larimer F.W."/>
            <person name="Land M.L."/>
            <person name="Hauser L."/>
            <person name="Brettin T.S."/>
            <person name="Detter J.C."/>
            <person name="Han S."/>
            <person name="de Vos W.M."/>
            <person name="Janssen P.H."/>
            <person name="Smidt H."/>
        </authorList>
    </citation>
    <scope>NUCLEOTIDE SEQUENCE [LARGE SCALE GENOMIC DNA]</scope>
    <source>
        <strain evidence="3 4">Ellin514</strain>
    </source>
</reference>